<organism evidence="3">
    <name type="scientific">Apis mellifera</name>
    <name type="common">Honeybee</name>
    <dbReference type="NCBI Taxonomy" id="7460"/>
    <lineage>
        <taxon>Eukaryota</taxon>
        <taxon>Metazoa</taxon>
        <taxon>Ecdysozoa</taxon>
        <taxon>Arthropoda</taxon>
        <taxon>Hexapoda</taxon>
        <taxon>Insecta</taxon>
        <taxon>Pterygota</taxon>
        <taxon>Neoptera</taxon>
        <taxon>Endopterygota</taxon>
        <taxon>Hymenoptera</taxon>
        <taxon>Apocrita</taxon>
        <taxon>Aculeata</taxon>
        <taxon>Apoidea</taxon>
        <taxon>Anthophila</taxon>
        <taxon>Apidae</taxon>
        <taxon>Apis</taxon>
    </lineage>
</organism>
<dbReference type="Proteomes" id="UP000005203">
    <property type="component" value="Linkage group LG1"/>
</dbReference>
<protein>
    <submittedName>
        <fullName evidence="5">Ankyrin repeat domain-containing protein 11-like isoform X2</fullName>
    </submittedName>
</protein>
<keyword evidence="2" id="KW-0472">Membrane</keyword>
<dbReference type="AlphaFoldDB" id="A0A7M7MWL4"/>
<name>A0A7M7MWL4_APIME</name>
<evidence type="ECO:0000313" key="5">
    <source>
        <dbReference type="RefSeq" id="XP_026301823.1"/>
    </source>
</evidence>
<gene>
    <name evidence="5" type="primary">LOC113219394</name>
</gene>
<evidence type="ECO:0000256" key="1">
    <source>
        <dbReference type="SAM" id="MobiDB-lite"/>
    </source>
</evidence>
<accession>A0A8B8HDQ4</accession>
<reference evidence="3" key="1">
    <citation type="submission" date="2021-01" db="UniProtKB">
        <authorList>
            <consortium name="EnsemblMetazoa"/>
        </authorList>
    </citation>
    <scope>IDENTIFICATION</scope>
    <source>
        <strain evidence="3">DH4</strain>
    </source>
</reference>
<sequence length="453" mass="54194">MINQSRYNNIEATIIFLATNNNNNDLYTDRISIYPKKNTRQLLKFYIYIIFFSIIRQLYRFESCERNVGHVTCAFDRQPFRYYDKEKFFVQCIANIKENELVYLSNLLNPVECLQLVQAIYEVTPMKTERRVKKYETLMNKDFAGMSTLSKECLLNLEEWSQDFPTNARPSGRTTMEMILRWLGRPDLAKYVRENRRSSIDYYYDTENLADTLEFPGHRVSKRHTSEKDKKKKKNKKNNKRKQKNSKTQNKKVGKTVAATGAHAKVHMRRPKEDKDTVTDLEWKDEIICSCTDMEECCTGECSLCKESDYKQHMIDRRSSSSDESIKELNFVARNKPKKKEKKRKRFAFFQNSCQNKKKEKEQEKEYRDRKKILENMMNMKKHEKLYPMVPNNVCCKCCKCSVYIRDKILREKKAKEKKARKKKEKEEKKRKKEKLRKAEVRPNNVCFRDTCK</sequence>
<keyword evidence="2" id="KW-1133">Transmembrane helix</keyword>
<feature type="region of interest" description="Disordered" evidence="1">
    <location>
        <begin position="412"/>
        <end position="440"/>
    </location>
</feature>
<keyword evidence="4" id="KW-1185">Reference proteome</keyword>
<evidence type="ECO:0000313" key="4">
    <source>
        <dbReference type="Proteomes" id="UP000005203"/>
    </source>
</evidence>
<reference evidence="4" key="3">
    <citation type="submission" date="2025-05" db="UniProtKB">
        <authorList>
            <consortium name="RefSeq"/>
        </authorList>
    </citation>
    <scope>NUCLEOTIDE SEQUENCE [LARGE SCALE GENOMIC DNA]</scope>
    <source>
        <strain evidence="4">DH4</strain>
    </source>
</reference>
<feature type="region of interest" description="Disordered" evidence="1">
    <location>
        <begin position="215"/>
        <end position="277"/>
    </location>
</feature>
<dbReference type="RefSeq" id="XP_026301823.1">
    <property type="nucleotide sequence ID" value="XM_026446038.1"/>
</dbReference>
<evidence type="ECO:0000256" key="2">
    <source>
        <dbReference type="SAM" id="Phobius"/>
    </source>
</evidence>
<keyword evidence="2" id="KW-0812">Transmembrane</keyword>
<feature type="transmembrane region" description="Helical" evidence="2">
    <location>
        <begin position="42"/>
        <end position="59"/>
    </location>
</feature>
<accession>A0A7M7MWL4</accession>
<proteinExistence type="predicted"/>
<dbReference type="GeneID" id="113219394"/>
<feature type="compositionally biased region" description="Basic residues" evidence="1">
    <location>
        <begin position="230"/>
        <end position="254"/>
    </location>
</feature>
<dbReference type="EnsemblMetazoa" id="XM_026446038">
    <property type="protein sequence ID" value="XP_026301823"/>
    <property type="gene ID" value="LOC113219394"/>
</dbReference>
<evidence type="ECO:0000313" key="3">
    <source>
        <dbReference type="EnsemblMetazoa" id="XP_026301823"/>
    </source>
</evidence>
<feature type="compositionally biased region" description="Basic residues" evidence="1">
    <location>
        <begin position="416"/>
        <end position="436"/>
    </location>
</feature>
<reference evidence="5" key="2">
    <citation type="submission" date="2025-04" db="UniProtKB">
        <authorList>
            <consortium name="RefSeq"/>
        </authorList>
    </citation>
    <scope>IDENTIFICATION</scope>
    <source>
        <strain evidence="5">DH4</strain>
        <tissue evidence="5">Whole body</tissue>
    </source>
</reference>